<evidence type="ECO:0000313" key="4">
    <source>
        <dbReference type="Proteomes" id="UP001195903"/>
    </source>
</evidence>
<dbReference type="NCBIfam" id="NF008528">
    <property type="entry name" value="PRK11463.1-2"/>
    <property type="match status" value="1"/>
</dbReference>
<proteinExistence type="predicted"/>
<feature type="region of interest" description="Disordered" evidence="1">
    <location>
        <begin position="127"/>
        <end position="213"/>
    </location>
</feature>
<name>A0ABS5V318_9GAMM</name>
<organism evidence="3 4">
    <name type="scientific">Shewanella jiangmenensis</name>
    <dbReference type="NCBI Taxonomy" id="2837387"/>
    <lineage>
        <taxon>Bacteria</taxon>
        <taxon>Pseudomonadati</taxon>
        <taxon>Pseudomonadota</taxon>
        <taxon>Gammaproteobacteria</taxon>
        <taxon>Alteromonadales</taxon>
        <taxon>Shewanellaceae</taxon>
        <taxon>Shewanella</taxon>
    </lineage>
</organism>
<evidence type="ECO:0000256" key="1">
    <source>
        <dbReference type="SAM" id="MobiDB-lite"/>
    </source>
</evidence>
<dbReference type="RefSeq" id="WP_214506412.1">
    <property type="nucleotide sequence ID" value="NZ_JAHEPS010000002.1"/>
</dbReference>
<feature type="transmembrane region" description="Helical" evidence="2">
    <location>
        <begin position="76"/>
        <end position="100"/>
    </location>
</feature>
<dbReference type="InterPro" id="IPR007313">
    <property type="entry name" value="FxsA"/>
</dbReference>
<dbReference type="PANTHER" id="PTHR35335">
    <property type="entry name" value="UPF0716 PROTEIN FXSA"/>
    <property type="match status" value="1"/>
</dbReference>
<comment type="caution">
    <text evidence="3">The sequence shown here is derived from an EMBL/GenBank/DDBJ whole genome shotgun (WGS) entry which is preliminary data.</text>
</comment>
<feature type="compositionally biased region" description="Gly residues" evidence="1">
    <location>
        <begin position="127"/>
        <end position="143"/>
    </location>
</feature>
<protein>
    <submittedName>
        <fullName evidence="3">FxsA family protein</fullName>
    </submittedName>
</protein>
<evidence type="ECO:0000256" key="2">
    <source>
        <dbReference type="SAM" id="Phobius"/>
    </source>
</evidence>
<feature type="transmembrane region" description="Helical" evidence="2">
    <location>
        <begin position="30"/>
        <end position="47"/>
    </location>
</feature>
<dbReference type="Pfam" id="PF04186">
    <property type="entry name" value="FxsA"/>
    <property type="match status" value="1"/>
</dbReference>
<keyword evidence="4" id="KW-1185">Reference proteome</keyword>
<dbReference type="Proteomes" id="UP001195903">
    <property type="component" value="Unassembled WGS sequence"/>
</dbReference>
<keyword evidence="2" id="KW-1133">Transmembrane helix</keyword>
<feature type="compositionally biased region" description="Basic and acidic residues" evidence="1">
    <location>
        <begin position="168"/>
        <end position="182"/>
    </location>
</feature>
<feature type="transmembrane region" description="Helical" evidence="2">
    <location>
        <begin position="6"/>
        <end position="23"/>
    </location>
</feature>
<keyword evidence="2" id="KW-0812">Transmembrane</keyword>
<reference evidence="3 4" key="1">
    <citation type="submission" date="2021-05" db="EMBL/GenBank/DDBJ databases">
        <title>Shewanella sp. JM162201.</title>
        <authorList>
            <person name="Xu S."/>
            <person name="Li A."/>
        </authorList>
    </citation>
    <scope>NUCLEOTIDE SEQUENCE [LARGE SCALE GENOMIC DNA]</scope>
    <source>
        <strain evidence="3 4">JM162201</strain>
    </source>
</reference>
<dbReference type="EMBL" id="JAHEPS010000002">
    <property type="protein sequence ID" value="MBT1444212.1"/>
    <property type="molecule type" value="Genomic_DNA"/>
</dbReference>
<gene>
    <name evidence="3" type="ORF">KJI95_06690</name>
</gene>
<accession>A0ABS5V318</accession>
<keyword evidence="2" id="KW-0472">Membrane</keyword>
<dbReference type="PANTHER" id="PTHR35335:SF1">
    <property type="entry name" value="UPF0716 PROTEIN FXSA"/>
    <property type="match status" value="1"/>
</dbReference>
<sequence>MFFPLVLIFIVIPVVELWVLIRVGEVLGTWSTVALVLLTAVVGVSLVRSQGVSTLMAAQEKLSRGEAPTGELVEGIMLAMAGVLLLIPGFVTDFIGLLLLSPFTRKPLAKLAFKRMQLKVVNGAGQGPFGQGPFGQGPFGQGPFGQDPFNHKPHGRDNYDGGNTFEGDFERTDERDARKRLDNQPFYSEDGDAERGDTGRGDAGRGPQGNDRQ</sequence>
<evidence type="ECO:0000313" key="3">
    <source>
        <dbReference type="EMBL" id="MBT1444212.1"/>
    </source>
</evidence>
<feature type="compositionally biased region" description="Basic and acidic residues" evidence="1">
    <location>
        <begin position="193"/>
        <end position="203"/>
    </location>
</feature>